<gene>
    <name evidence="5" type="ORF">HOP61_05570</name>
</gene>
<protein>
    <submittedName>
        <fullName evidence="5">Helix-turn-helix transcriptional regulator</fullName>
    </submittedName>
</protein>
<dbReference type="Proteomes" id="UP001320178">
    <property type="component" value="Unassembled WGS sequence"/>
</dbReference>
<dbReference type="PANTHER" id="PTHR46796">
    <property type="entry name" value="HTH-TYPE TRANSCRIPTIONAL ACTIVATOR RHAS-RELATED"/>
    <property type="match status" value="1"/>
</dbReference>
<accession>A0AAW4YS28</accession>
<evidence type="ECO:0000256" key="2">
    <source>
        <dbReference type="ARBA" id="ARBA00023125"/>
    </source>
</evidence>
<keyword evidence="1" id="KW-0805">Transcription regulation</keyword>
<feature type="domain" description="HTH araC/xylS-type" evidence="4">
    <location>
        <begin position="216"/>
        <end position="317"/>
    </location>
</feature>
<dbReference type="InterPro" id="IPR018060">
    <property type="entry name" value="HTH_AraC"/>
</dbReference>
<dbReference type="InterPro" id="IPR009057">
    <property type="entry name" value="Homeodomain-like_sf"/>
</dbReference>
<evidence type="ECO:0000256" key="3">
    <source>
        <dbReference type="ARBA" id="ARBA00023163"/>
    </source>
</evidence>
<dbReference type="InterPro" id="IPR020449">
    <property type="entry name" value="Tscrpt_reg_AraC-type_HTH"/>
</dbReference>
<dbReference type="SMART" id="SM00342">
    <property type="entry name" value="HTH_ARAC"/>
    <property type="match status" value="1"/>
</dbReference>
<dbReference type="PRINTS" id="PR00032">
    <property type="entry name" value="HTHARAC"/>
</dbReference>
<reference evidence="5" key="1">
    <citation type="submission" date="2020-05" db="EMBL/GenBank/DDBJ databases">
        <authorList>
            <person name="Wang L."/>
            <person name="Shao Z."/>
        </authorList>
    </citation>
    <scope>NUCLEOTIDE SEQUENCE</scope>
    <source>
        <strain evidence="5">MCCC 1A05776</strain>
    </source>
</reference>
<dbReference type="InterPro" id="IPR050204">
    <property type="entry name" value="AraC_XylS_family_regulators"/>
</dbReference>
<comment type="caution">
    <text evidence="5">The sequence shown here is derived from an EMBL/GenBank/DDBJ whole genome shotgun (WGS) entry which is preliminary data.</text>
</comment>
<evidence type="ECO:0000259" key="4">
    <source>
        <dbReference type="PROSITE" id="PS01124"/>
    </source>
</evidence>
<name>A0AAW4YS28_9GAMM</name>
<dbReference type="SUPFAM" id="SSF46689">
    <property type="entry name" value="Homeodomain-like"/>
    <property type="match status" value="1"/>
</dbReference>
<organism evidence="5 6">
    <name type="scientific">Billgrantia desiderata</name>
    <dbReference type="NCBI Taxonomy" id="52021"/>
    <lineage>
        <taxon>Bacteria</taxon>
        <taxon>Pseudomonadati</taxon>
        <taxon>Pseudomonadota</taxon>
        <taxon>Gammaproteobacteria</taxon>
        <taxon>Oceanospirillales</taxon>
        <taxon>Halomonadaceae</taxon>
        <taxon>Billgrantia</taxon>
    </lineage>
</organism>
<keyword evidence="3" id="KW-0804">Transcription</keyword>
<keyword evidence="2" id="KW-0238">DNA-binding</keyword>
<dbReference type="AlphaFoldDB" id="A0AAW4YS28"/>
<dbReference type="Pfam" id="PF12833">
    <property type="entry name" value="HTH_18"/>
    <property type="match status" value="1"/>
</dbReference>
<evidence type="ECO:0000313" key="5">
    <source>
        <dbReference type="EMBL" id="MCE8050756.1"/>
    </source>
</evidence>
<reference evidence="5" key="2">
    <citation type="journal article" date="2021" name="Front. Microbiol.">
        <title>Aerobic Denitrification and Heterotrophic Sulfur Oxidation in the Genus Halomonas Revealed by Six Novel Species Characterizations and Genome-Based Analysis.</title>
        <authorList>
            <person name="Wang L."/>
            <person name="Shao Z."/>
        </authorList>
    </citation>
    <scope>NUCLEOTIDE SEQUENCE</scope>
    <source>
        <strain evidence="5">MCCC 1A05776</strain>
    </source>
</reference>
<proteinExistence type="predicted"/>
<dbReference type="PROSITE" id="PS01124">
    <property type="entry name" value="HTH_ARAC_FAMILY_2"/>
    <property type="match status" value="1"/>
</dbReference>
<dbReference type="EMBL" id="JABFTS010000002">
    <property type="protein sequence ID" value="MCE8050756.1"/>
    <property type="molecule type" value="Genomic_DNA"/>
</dbReference>
<dbReference type="PANTHER" id="PTHR46796:SF6">
    <property type="entry name" value="ARAC SUBFAMILY"/>
    <property type="match status" value="1"/>
</dbReference>
<dbReference type="GO" id="GO:0043565">
    <property type="term" value="F:sequence-specific DNA binding"/>
    <property type="evidence" value="ECO:0007669"/>
    <property type="project" value="InterPro"/>
</dbReference>
<evidence type="ECO:0000313" key="6">
    <source>
        <dbReference type="Proteomes" id="UP001320178"/>
    </source>
</evidence>
<dbReference type="Gene3D" id="1.10.10.60">
    <property type="entry name" value="Homeodomain-like"/>
    <property type="match status" value="1"/>
</dbReference>
<sequence>MALISFASREYSERERLDAARDFYAAVANVELTVPRGHSPEIEARIRLLPGVSIASVECSPLVAQRELASLADGNDDISLLLNPAGQGGWTSSQPRLGEATCRAGEGCLGFNELPGRVAFHGTRSRFLSIGFSRSALSPLLNEDMRPAVNKVFRSEPLEHLANLALELTAGGAARQVQDSVVLAEQMTDLAALCLGAQPDAAHQARGRGLREARLRAIKADMFAHAGRGDLTLTAVAKRHGVSPGYLRALFRHERTTFTDYLLALRLQLAWRRLTDPRCAQRAVSEIAFSSGFNNLSWFYRAFKQHFGMTPTEARAEAGACAVGYRHEDEGVGVTM</sequence>
<evidence type="ECO:0000256" key="1">
    <source>
        <dbReference type="ARBA" id="ARBA00023015"/>
    </source>
</evidence>
<dbReference type="GO" id="GO:0003700">
    <property type="term" value="F:DNA-binding transcription factor activity"/>
    <property type="evidence" value="ECO:0007669"/>
    <property type="project" value="InterPro"/>
</dbReference>